<proteinExistence type="predicted"/>
<dbReference type="EMBL" id="CASHTH010000036">
    <property type="protein sequence ID" value="CAI7989784.1"/>
    <property type="molecule type" value="Genomic_DNA"/>
</dbReference>
<gene>
    <name evidence="2" type="ORF">GBAR_LOCUS330</name>
</gene>
<evidence type="ECO:0000313" key="2">
    <source>
        <dbReference type="EMBL" id="CAI7989784.1"/>
    </source>
</evidence>
<reference evidence="2" key="1">
    <citation type="submission" date="2023-03" db="EMBL/GenBank/DDBJ databases">
        <authorList>
            <person name="Steffen K."/>
            <person name="Cardenas P."/>
        </authorList>
    </citation>
    <scope>NUCLEOTIDE SEQUENCE</scope>
</reference>
<dbReference type="PANTHER" id="PTHR43881">
    <property type="entry name" value="GAMMA-GLUTAMYLTRANSPEPTIDASE (AFU_ORTHOLOGUE AFUA_4G13580)"/>
    <property type="match status" value="1"/>
</dbReference>
<dbReference type="Pfam" id="PF01019">
    <property type="entry name" value="G_glu_transpept"/>
    <property type="match status" value="1"/>
</dbReference>
<accession>A0AA35VS12</accession>
<sequence length="262" mass="28777">MSFAEVVQPTIDLAENGFPLYDGLQQRLASDFTKYTELYPTTGEIYFRNGSAPQTGELIRNPDFGAMLRSLCKAEKQAQGNGRIAGIEAACDEYYRGAVAEKIVEFINDNPVEDASGVEHKGMLTVEDFAEWHATVEQPVSLDYNGLDVHKCSTWTQGPLFLQQLAILKTMDIDTLGHNSADYLHTWIESAKLAFADREAYYGDPAFDEVPIDMLLSDDYARTRAGQIGALASREMRPGDLGGGAPEYTSSVSLKTTAPRSA</sequence>
<dbReference type="InterPro" id="IPR029055">
    <property type="entry name" value="Ntn_hydrolases_N"/>
</dbReference>
<dbReference type="Gene3D" id="1.10.246.130">
    <property type="match status" value="1"/>
</dbReference>
<protein>
    <submittedName>
        <fullName evidence="2">Glutathione hydrolase-like YwrD proenzyme</fullName>
    </submittedName>
</protein>
<feature type="compositionally biased region" description="Polar residues" evidence="1">
    <location>
        <begin position="248"/>
        <end position="262"/>
    </location>
</feature>
<dbReference type="PANTHER" id="PTHR43881:SF1">
    <property type="entry name" value="GAMMA-GLUTAMYLTRANSPEPTIDASE (AFU_ORTHOLOGUE AFUA_4G13580)"/>
    <property type="match status" value="1"/>
</dbReference>
<keyword evidence="2" id="KW-0378">Hydrolase</keyword>
<dbReference type="SUPFAM" id="SSF56235">
    <property type="entry name" value="N-terminal nucleophile aminohydrolases (Ntn hydrolases)"/>
    <property type="match status" value="1"/>
</dbReference>
<evidence type="ECO:0000313" key="3">
    <source>
        <dbReference type="Proteomes" id="UP001174909"/>
    </source>
</evidence>
<feature type="region of interest" description="Disordered" evidence="1">
    <location>
        <begin position="235"/>
        <end position="262"/>
    </location>
</feature>
<dbReference type="InterPro" id="IPR052896">
    <property type="entry name" value="GGT-like_enzyme"/>
</dbReference>
<name>A0AA35VS12_GEOBA</name>
<dbReference type="AlphaFoldDB" id="A0AA35VS12"/>
<comment type="caution">
    <text evidence="2">The sequence shown here is derived from an EMBL/GenBank/DDBJ whole genome shotgun (WGS) entry which is preliminary data.</text>
</comment>
<evidence type="ECO:0000256" key="1">
    <source>
        <dbReference type="SAM" id="MobiDB-lite"/>
    </source>
</evidence>
<dbReference type="GO" id="GO:0016787">
    <property type="term" value="F:hydrolase activity"/>
    <property type="evidence" value="ECO:0007669"/>
    <property type="project" value="UniProtKB-KW"/>
</dbReference>
<organism evidence="2 3">
    <name type="scientific">Geodia barretti</name>
    <name type="common">Barrett's horny sponge</name>
    <dbReference type="NCBI Taxonomy" id="519541"/>
    <lineage>
        <taxon>Eukaryota</taxon>
        <taxon>Metazoa</taxon>
        <taxon>Porifera</taxon>
        <taxon>Demospongiae</taxon>
        <taxon>Heteroscleromorpha</taxon>
        <taxon>Tetractinellida</taxon>
        <taxon>Astrophorina</taxon>
        <taxon>Geodiidae</taxon>
        <taxon>Geodia</taxon>
    </lineage>
</organism>
<keyword evidence="3" id="KW-1185">Reference proteome</keyword>
<dbReference type="InterPro" id="IPR043138">
    <property type="entry name" value="GGT_lsub"/>
</dbReference>
<dbReference type="Proteomes" id="UP001174909">
    <property type="component" value="Unassembled WGS sequence"/>
</dbReference>